<feature type="transmembrane region" description="Helical" evidence="7">
    <location>
        <begin position="172"/>
        <end position="195"/>
    </location>
</feature>
<comment type="subcellular location">
    <subcellularLocation>
        <location evidence="1 7">Cell membrane</location>
        <topology evidence="1 7">Multi-pass membrane protein</topology>
    </subcellularLocation>
</comment>
<dbReference type="InterPro" id="IPR000515">
    <property type="entry name" value="MetI-like"/>
</dbReference>
<dbReference type="SUPFAM" id="SSF161098">
    <property type="entry name" value="MetI-like"/>
    <property type="match status" value="2"/>
</dbReference>
<keyword evidence="3" id="KW-1003">Cell membrane</keyword>
<dbReference type="Pfam" id="PF00528">
    <property type="entry name" value="BPD_transp_1"/>
    <property type="match status" value="2"/>
</dbReference>
<dbReference type="PANTHER" id="PTHR30151">
    <property type="entry name" value="ALKANE SULFONATE ABC TRANSPORTER-RELATED, MEMBRANE SUBUNIT"/>
    <property type="match status" value="1"/>
</dbReference>
<evidence type="ECO:0000256" key="2">
    <source>
        <dbReference type="ARBA" id="ARBA00022448"/>
    </source>
</evidence>
<feature type="transmembrane region" description="Helical" evidence="7">
    <location>
        <begin position="268"/>
        <end position="286"/>
    </location>
</feature>
<dbReference type="PROSITE" id="PS50928">
    <property type="entry name" value="ABC_TM1"/>
    <property type="match status" value="1"/>
</dbReference>
<evidence type="ECO:0000256" key="3">
    <source>
        <dbReference type="ARBA" id="ARBA00022475"/>
    </source>
</evidence>
<protein>
    <recommendedName>
        <fullName evidence="8">ABC transmembrane type-1 domain-containing protein</fullName>
    </recommendedName>
</protein>
<accession>A0A6N6JET6</accession>
<evidence type="ECO:0000313" key="10">
    <source>
        <dbReference type="Proteomes" id="UP000436822"/>
    </source>
</evidence>
<name>A0A6N6JET6_9RHOB</name>
<feature type="domain" description="ABC transmembrane type-1" evidence="8">
    <location>
        <begin position="317"/>
        <end position="497"/>
    </location>
</feature>
<dbReference type="PANTHER" id="PTHR30151:SF20">
    <property type="entry name" value="ABC TRANSPORTER PERMEASE PROTEIN HI_0355-RELATED"/>
    <property type="match status" value="1"/>
</dbReference>
<organism evidence="9 10">
    <name type="scientific">Litoreibacter roseus</name>
    <dbReference type="NCBI Taxonomy" id="2601869"/>
    <lineage>
        <taxon>Bacteria</taxon>
        <taxon>Pseudomonadati</taxon>
        <taxon>Pseudomonadota</taxon>
        <taxon>Alphaproteobacteria</taxon>
        <taxon>Rhodobacterales</taxon>
        <taxon>Roseobacteraceae</taxon>
        <taxon>Litoreibacter</taxon>
    </lineage>
</organism>
<feature type="transmembrane region" description="Helical" evidence="7">
    <location>
        <begin position="327"/>
        <end position="345"/>
    </location>
</feature>
<reference evidence="9 10" key="1">
    <citation type="submission" date="2019-12" db="EMBL/GenBank/DDBJ databases">
        <title>Litoreibacter badius sp. nov., a novel bacteriochlorophyll a-containing bacterium in the genus Litoreibacter.</title>
        <authorList>
            <person name="Kanamuro M."/>
            <person name="Takabe Y."/>
            <person name="Mori K."/>
            <person name="Takaichi S."/>
            <person name="Hanada S."/>
        </authorList>
    </citation>
    <scope>NUCLEOTIDE SEQUENCE [LARGE SCALE GENOMIC DNA]</scope>
    <source>
        <strain evidence="9 10">K6</strain>
    </source>
</reference>
<feature type="transmembrane region" description="Helical" evidence="7">
    <location>
        <begin position="382"/>
        <end position="402"/>
    </location>
</feature>
<dbReference type="AlphaFoldDB" id="A0A6N6JET6"/>
<feature type="transmembrane region" description="Helical" evidence="7">
    <location>
        <begin position="61"/>
        <end position="82"/>
    </location>
</feature>
<keyword evidence="4 7" id="KW-0812">Transmembrane</keyword>
<feature type="transmembrane region" description="Helical" evidence="7">
    <location>
        <begin position="431"/>
        <end position="458"/>
    </location>
</feature>
<dbReference type="GO" id="GO:0055085">
    <property type="term" value="P:transmembrane transport"/>
    <property type="evidence" value="ECO:0007669"/>
    <property type="project" value="InterPro"/>
</dbReference>
<dbReference type="InterPro" id="IPR035906">
    <property type="entry name" value="MetI-like_sf"/>
</dbReference>
<evidence type="ECO:0000259" key="8">
    <source>
        <dbReference type="PROSITE" id="PS50928"/>
    </source>
</evidence>
<feature type="transmembrane region" description="Helical" evidence="7">
    <location>
        <begin position="89"/>
        <end position="108"/>
    </location>
</feature>
<proteinExistence type="inferred from homology"/>
<comment type="caution">
    <text evidence="9">The sequence shown here is derived from an EMBL/GenBank/DDBJ whole genome shotgun (WGS) entry which is preliminary data.</text>
</comment>
<feature type="transmembrane region" description="Helical" evidence="7">
    <location>
        <begin position="215"/>
        <end position="237"/>
    </location>
</feature>
<evidence type="ECO:0000256" key="4">
    <source>
        <dbReference type="ARBA" id="ARBA00022692"/>
    </source>
</evidence>
<evidence type="ECO:0000256" key="5">
    <source>
        <dbReference type="ARBA" id="ARBA00022989"/>
    </source>
</evidence>
<gene>
    <name evidence="9" type="ORF">KIN_17290</name>
</gene>
<evidence type="ECO:0000313" key="9">
    <source>
        <dbReference type="EMBL" id="GFE64655.1"/>
    </source>
</evidence>
<evidence type="ECO:0000256" key="1">
    <source>
        <dbReference type="ARBA" id="ARBA00004651"/>
    </source>
</evidence>
<dbReference type="RefSeq" id="WP_159806006.1">
    <property type="nucleotide sequence ID" value="NZ_BLJE01000002.1"/>
</dbReference>
<comment type="similarity">
    <text evidence="7">Belongs to the binding-protein-dependent transport system permease family.</text>
</comment>
<evidence type="ECO:0000256" key="7">
    <source>
        <dbReference type="RuleBase" id="RU363032"/>
    </source>
</evidence>
<keyword evidence="2 7" id="KW-0813">Transport</keyword>
<feature type="transmembrane region" description="Helical" evidence="7">
    <location>
        <begin position="120"/>
        <end position="142"/>
    </location>
</feature>
<dbReference type="OrthoDB" id="9799271at2"/>
<keyword evidence="6 7" id="KW-0472">Membrane</keyword>
<keyword evidence="10" id="KW-1185">Reference proteome</keyword>
<evidence type="ECO:0000256" key="6">
    <source>
        <dbReference type="ARBA" id="ARBA00023136"/>
    </source>
</evidence>
<dbReference type="EMBL" id="BLJE01000002">
    <property type="protein sequence ID" value="GFE64655.1"/>
    <property type="molecule type" value="Genomic_DNA"/>
</dbReference>
<feature type="transmembrane region" description="Helical" evidence="7">
    <location>
        <begin position="478"/>
        <end position="497"/>
    </location>
</feature>
<sequence length="515" mass="55187">MTRTRGIHGWLSALAALALWEIVAQIYPNSFVIAGPLDVLRHMAENTGLLSRAVTATLHNAAWGFLWGNLGAIILSCTVILLPRSERTISLLALTVFCLPLVATGPILRVLYGPGNGPQIALAALAVYYTTYLALVVGLRAIPQNWSDLTRIYGRGRMTELFYIRARASLPYLIAGLQIAAPAAILGAMIGEFTGADRGLGVLTLRAMRSLDVDATWALASLAATVSILVYGIIGWIGRRLVAHPASILMTPPPVQGRENWSRSLGKAVALIALVLVLWHSVMDIFDLNRFFAKRPLDIWRYLTTNDEARSTLRTALTETSALTVPGYLAGLGLGAGLAILLTLVPALSATVLPAAIALRSVPIITTAPLIVLALGRGAAGTIIIVAVMIFFPTLIACLQGLRQTPGQIIDMFDSYAAGRLRLMRWARIPAMLPAFFASARMAIPAAFLAVTTTEWLATGKGIGNLMALTATTSNYNMLWSAIVVVTAAATLAYLVVERIERAILRVYASEQVQG</sequence>
<keyword evidence="5 7" id="KW-1133">Transmembrane helix</keyword>
<dbReference type="Gene3D" id="1.10.3720.10">
    <property type="entry name" value="MetI-like"/>
    <property type="match status" value="2"/>
</dbReference>
<dbReference type="GO" id="GO:0005886">
    <property type="term" value="C:plasma membrane"/>
    <property type="evidence" value="ECO:0007669"/>
    <property type="project" value="UniProtKB-SubCell"/>
</dbReference>
<feature type="transmembrane region" description="Helical" evidence="7">
    <location>
        <begin position="357"/>
        <end position="376"/>
    </location>
</feature>
<dbReference type="Proteomes" id="UP000436822">
    <property type="component" value="Unassembled WGS sequence"/>
</dbReference>